<accession>A0A2U0SC07</accession>
<organism evidence="2 3">
    <name type="scientific">Sphingomonas pokkalii</name>
    <dbReference type="NCBI Taxonomy" id="2175090"/>
    <lineage>
        <taxon>Bacteria</taxon>
        <taxon>Pseudomonadati</taxon>
        <taxon>Pseudomonadota</taxon>
        <taxon>Alphaproteobacteria</taxon>
        <taxon>Sphingomonadales</taxon>
        <taxon>Sphingomonadaceae</taxon>
        <taxon>Sphingomonas</taxon>
    </lineage>
</organism>
<comment type="caution">
    <text evidence="2">The sequence shown here is derived from an EMBL/GenBank/DDBJ whole genome shotgun (WGS) entry which is preliminary data.</text>
</comment>
<dbReference type="EMBL" id="QENQ01000001">
    <property type="protein sequence ID" value="PVX28906.1"/>
    <property type="molecule type" value="Genomic_DNA"/>
</dbReference>
<protein>
    <submittedName>
        <fullName evidence="2">Plasmid pRiA4b ORF-3 family protein</fullName>
    </submittedName>
</protein>
<evidence type="ECO:0000313" key="3">
    <source>
        <dbReference type="Proteomes" id="UP000245890"/>
    </source>
</evidence>
<gene>
    <name evidence="2" type="ORF">DD559_05805</name>
</gene>
<evidence type="ECO:0000313" key="2">
    <source>
        <dbReference type="EMBL" id="PVX28906.1"/>
    </source>
</evidence>
<dbReference type="InterPro" id="IPR024047">
    <property type="entry name" value="MM3350-like_sf"/>
</dbReference>
<dbReference type="PANTHER" id="PTHR41878">
    <property type="entry name" value="LEXA REPRESSOR-RELATED"/>
    <property type="match status" value="1"/>
</dbReference>
<name>A0A2U0SC07_9SPHN</name>
<feature type="domain" description="Plasmid pRiA4b Orf3-like" evidence="1">
    <location>
        <begin position="6"/>
        <end position="172"/>
    </location>
</feature>
<proteinExistence type="predicted"/>
<keyword evidence="3" id="KW-1185">Reference proteome</keyword>
<dbReference type="InterPro" id="IPR012912">
    <property type="entry name" value="Plasmid_pRiA4b_Orf3-like"/>
</dbReference>
<reference evidence="2 3" key="1">
    <citation type="submission" date="2018-05" db="EMBL/GenBank/DDBJ databases">
        <title>Description of Sphingomonas pokkalii sp nov, isolated from the rhizosphere of saline tolerant pokkali rice and its draft genome analysis.</title>
        <authorList>
            <person name="Menon R."/>
            <person name="Kumari S."/>
            <person name="Rameshkumar N."/>
        </authorList>
    </citation>
    <scope>NUCLEOTIDE SEQUENCE [LARGE SCALE GENOMIC DNA]</scope>
    <source>
        <strain evidence="2 3">L3B27</strain>
    </source>
</reference>
<dbReference type="Pfam" id="PF07929">
    <property type="entry name" value="PRiA4_ORF3"/>
    <property type="match status" value="1"/>
</dbReference>
<dbReference type="AlphaFoldDB" id="A0A2U0SC07"/>
<dbReference type="Proteomes" id="UP000245890">
    <property type="component" value="Unassembled WGS sequence"/>
</dbReference>
<dbReference type="SUPFAM" id="SSF159941">
    <property type="entry name" value="MM3350-like"/>
    <property type="match status" value="1"/>
</dbReference>
<dbReference type="OrthoDB" id="9816539at2"/>
<sequence length="200" mass="22909">MSAETIARLHIVLNDIEPAIWRQVDVPVTASLKMLHDIIQAAMGWENYHLWHFEAGDRRYGVPDPAWPDHGMAAARNVKLAALLDRGVRELLYTYDMGDDWRHTITIESIGPGEPDQQYPRFVDGERRCPPEDVGGLPGFEMFLDAMADPSHEEHHRLREWYGGPYNPDDIDERFTRRALAAIANRRHAGKIAYLKSRAQ</sequence>
<dbReference type="PANTHER" id="PTHR41878:SF1">
    <property type="entry name" value="TNPR PROTEIN"/>
    <property type="match status" value="1"/>
</dbReference>
<dbReference type="Gene3D" id="3.10.290.30">
    <property type="entry name" value="MM3350-like"/>
    <property type="match status" value="1"/>
</dbReference>
<evidence type="ECO:0000259" key="1">
    <source>
        <dbReference type="Pfam" id="PF07929"/>
    </source>
</evidence>
<dbReference type="RefSeq" id="WP_116468350.1">
    <property type="nucleotide sequence ID" value="NZ_QENQ01000001.1"/>
</dbReference>